<comment type="similarity">
    <text evidence="1 6">Belongs to the AB hydrolase superfamily.</text>
</comment>
<feature type="active site" evidence="7">
    <location>
        <position position="215"/>
    </location>
</feature>
<dbReference type="HOGENOM" id="CLU_024818_3_1_1"/>
<evidence type="ECO:0000256" key="4">
    <source>
        <dbReference type="ARBA" id="ARBA00022801"/>
    </source>
</evidence>
<dbReference type="STRING" id="559304.G8YM10"/>
<dbReference type="FunCoup" id="G8YM10">
    <property type="interactions" value="1365"/>
</dbReference>
<protein>
    <recommendedName>
        <fullName evidence="2 6">Protein phosphatase methylesterase 1</fullName>
        <shortName evidence="6">PME-1</shortName>
        <ecNumber evidence="6">3.1.1.-</ecNumber>
    </recommendedName>
</protein>
<evidence type="ECO:0000259" key="8">
    <source>
        <dbReference type="Pfam" id="PF00561"/>
    </source>
</evidence>
<evidence type="ECO:0000256" key="6">
    <source>
        <dbReference type="PIRNR" id="PIRNR022950"/>
    </source>
</evidence>
<dbReference type="InterPro" id="IPR016812">
    <property type="entry name" value="PPase_methylesterase_euk"/>
</dbReference>
<dbReference type="OMA" id="QGKFQTC"/>
<evidence type="ECO:0000256" key="1">
    <source>
        <dbReference type="ARBA" id="ARBA00008645"/>
    </source>
</evidence>
<feature type="active site" evidence="7">
    <location>
        <position position="346"/>
    </location>
</feature>
<evidence type="ECO:0000256" key="7">
    <source>
        <dbReference type="PIRSR" id="PIRSR022950-1"/>
    </source>
</evidence>
<dbReference type="EMBL" id="FO082054">
    <property type="protein sequence ID" value="CCE88406.1"/>
    <property type="molecule type" value="Genomic_DNA"/>
</dbReference>
<dbReference type="OrthoDB" id="194865at2759"/>
<feature type="active site" evidence="7">
    <location>
        <position position="188"/>
    </location>
</feature>
<dbReference type="InterPro" id="IPR000073">
    <property type="entry name" value="AB_hydrolase_1"/>
</dbReference>
<keyword evidence="3 6" id="KW-0719">Serine esterase</keyword>
<keyword evidence="10" id="KW-1185">Reference proteome</keyword>
<gene>
    <name evidence="9" type="primary">Piso0_001911</name>
    <name evidence="9" type="ORF">GNLVRS01_PISO0F00599g</name>
</gene>
<dbReference type="PANTHER" id="PTHR14189:SF0">
    <property type="entry name" value="PROTEIN PHOSPHATASE METHYLESTERASE 1"/>
    <property type="match status" value="1"/>
</dbReference>
<dbReference type="PIRSF" id="PIRSF022950">
    <property type="entry name" value="PPase_methylesterase_euk"/>
    <property type="match status" value="1"/>
</dbReference>
<dbReference type="AlphaFoldDB" id="G8YM10"/>
<feature type="domain" description="AB hydrolase-1" evidence="8">
    <location>
        <begin position="102"/>
        <end position="349"/>
    </location>
</feature>
<sequence>MSDLHKLFLKRIKERENSSGLNTLSEDADSDIEESYHSEQMNNISPLYRTRNLGDDKANIEILEHLESEKNRLFPIQEKCYDPDSNISFQTYFSPPQGNNAPIFILHHGAGSSSMTFCKLTEALTKSNTAGNKVPGVFTFDARGHGNTESDKNINYSLSVLTRDCQFVLNSFLQKHVSDSSLFLVGHSLGGAVFTNCLVEQKVNSKNIRGLVMLDIVEETAVRALNSMPAFINKRPASFLSLQACIDWHIKEMHLLHNEESAKLSIPDLLNRKSSHYYWKTDLKETSPYWPSWFTKLSENFISCGSNVAKMLILSGHETLDTNLIVGQMQGKYQLVVFNNNPKVGHFLHEDISSQIAITLMDFVRRNDNPEDYMKNELGFIPKWGGKINR</sequence>
<evidence type="ECO:0000313" key="9">
    <source>
        <dbReference type="EMBL" id="CCE88406.1"/>
    </source>
</evidence>
<evidence type="ECO:0000313" key="10">
    <source>
        <dbReference type="Proteomes" id="UP000005222"/>
    </source>
</evidence>
<dbReference type="InterPro" id="IPR029058">
    <property type="entry name" value="AB_hydrolase_fold"/>
</dbReference>
<reference evidence="9 10" key="1">
    <citation type="journal article" date="2012" name="G3 (Bethesda)">
        <title>Pichia sorbitophila, an interspecies yeast hybrid reveals early steps of genome resolution following polyploidization.</title>
        <authorList>
            <person name="Leh Louis V."/>
            <person name="Despons L."/>
            <person name="Friedrich A."/>
            <person name="Martin T."/>
            <person name="Durrens P."/>
            <person name="Casaregola S."/>
            <person name="Neuveglise C."/>
            <person name="Fairhead C."/>
            <person name="Marck C."/>
            <person name="Cruz J.A."/>
            <person name="Straub M.L."/>
            <person name="Kugler V."/>
            <person name="Sacerdot C."/>
            <person name="Uzunov Z."/>
            <person name="Thierry A."/>
            <person name="Weiss S."/>
            <person name="Bleykasten C."/>
            <person name="De Montigny J."/>
            <person name="Jacques N."/>
            <person name="Jung P."/>
            <person name="Lemaire M."/>
            <person name="Mallet S."/>
            <person name="Morel G."/>
            <person name="Richard G.F."/>
            <person name="Sarkar A."/>
            <person name="Savel G."/>
            <person name="Schacherer J."/>
            <person name="Seret M.L."/>
            <person name="Talla E."/>
            <person name="Samson G."/>
            <person name="Jubin C."/>
            <person name="Poulain J."/>
            <person name="Vacherie B."/>
            <person name="Barbe V."/>
            <person name="Pelletier E."/>
            <person name="Sherman D.J."/>
            <person name="Westhof E."/>
            <person name="Weissenbach J."/>
            <person name="Baret P.V."/>
            <person name="Wincker P."/>
            <person name="Gaillardin C."/>
            <person name="Dujon B."/>
            <person name="Souciet J.L."/>
        </authorList>
    </citation>
    <scope>NUCLEOTIDE SEQUENCE [LARGE SCALE GENOMIC DNA]</scope>
    <source>
        <strain evidence="10">ATCC MYA-4447 / BCRC 22081 / CBS 7064 / NBRC 10061 / NRRL Y-12695</strain>
    </source>
</reference>
<name>G8YM10_PICSO</name>
<evidence type="ECO:0000256" key="5">
    <source>
        <dbReference type="ARBA" id="ARBA00049203"/>
    </source>
</evidence>
<dbReference type="eggNOG" id="KOG2564">
    <property type="taxonomic scope" value="Eukaryota"/>
</dbReference>
<dbReference type="GO" id="GO:0051723">
    <property type="term" value="F:protein methylesterase activity"/>
    <property type="evidence" value="ECO:0007669"/>
    <property type="project" value="UniProtKB-EC"/>
</dbReference>
<dbReference type="InParanoid" id="G8YM10"/>
<evidence type="ECO:0000256" key="2">
    <source>
        <dbReference type="ARBA" id="ARBA00020672"/>
    </source>
</evidence>
<evidence type="ECO:0000256" key="3">
    <source>
        <dbReference type="ARBA" id="ARBA00022487"/>
    </source>
</evidence>
<dbReference type="Pfam" id="PF00561">
    <property type="entry name" value="Abhydrolase_1"/>
    <property type="match status" value="1"/>
</dbReference>
<dbReference type="Proteomes" id="UP000005222">
    <property type="component" value="Chromosome F"/>
</dbReference>
<dbReference type="Gene3D" id="3.40.50.1820">
    <property type="entry name" value="alpha/beta hydrolase"/>
    <property type="match status" value="1"/>
</dbReference>
<comment type="catalytic activity">
    <reaction evidence="5">
        <text>[phosphatase 2A protein]-C-terminal L-leucine methyl ester + H2O = [phosphatase 2A protein]-C-terminal L-leucine + methanol + H(+)</text>
        <dbReference type="Rhea" id="RHEA:48548"/>
        <dbReference type="Rhea" id="RHEA-COMP:12134"/>
        <dbReference type="Rhea" id="RHEA-COMP:12135"/>
        <dbReference type="ChEBI" id="CHEBI:15377"/>
        <dbReference type="ChEBI" id="CHEBI:15378"/>
        <dbReference type="ChEBI" id="CHEBI:17790"/>
        <dbReference type="ChEBI" id="CHEBI:90516"/>
        <dbReference type="ChEBI" id="CHEBI:90517"/>
        <dbReference type="EC" id="3.1.1.89"/>
    </reaction>
</comment>
<dbReference type="EC" id="3.1.1.-" evidence="6"/>
<keyword evidence="4 6" id="KW-0378">Hydrolase</keyword>
<comment type="function">
    <text evidence="6">Demethylates proteins that have been reversibly carboxymethylated.</text>
</comment>
<proteinExistence type="inferred from homology"/>
<accession>G8YM10</accession>
<dbReference type="PANTHER" id="PTHR14189">
    <property type="entry name" value="PROTEIN PHOSPHATASE METHYLESTERASE-1 RELATED"/>
    <property type="match status" value="1"/>
</dbReference>
<dbReference type="SUPFAM" id="SSF53474">
    <property type="entry name" value="alpha/beta-Hydrolases"/>
    <property type="match status" value="1"/>
</dbReference>
<organism evidence="9 10">
    <name type="scientific">Pichia sorbitophila (strain ATCC MYA-4447 / BCRC 22081 / CBS 7064 / NBRC 10061 / NRRL Y-12695)</name>
    <name type="common">Hybrid yeast</name>
    <dbReference type="NCBI Taxonomy" id="559304"/>
    <lineage>
        <taxon>Eukaryota</taxon>
        <taxon>Fungi</taxon>
        <taxon>Dikarya</taxon>
        <taxon>Ascomycota</taxon>
        <taxon>Saccharomycotina</taxon>
        <taxon>Pichiomycetes</taxon>
        <taxon>Debaryomycetaceae</taxon>
        <taxon>Millerozyma</taxon>
    </lineage>
</organism>